<protein>
    <submittedName>
        <fullName evidence="2">Uncharacterized protein</fullName>
    </submittedName>
</protein>
<accession>A0AAN6ITN5</accession>
<keyword evidence="1" id="KW-0812">Transmembrane</keyword>
<proteinExistence type="predicted"/>
<keyword evidence="1" id="KW-0472">Membrane</keyword>
<organism evidence="2 3">
    <name type="scientific">Exophiala dermatitidis</name>
    <name type="common">Black yeast-like fungus</name>
    <name type="synonym">Wangiella dermatitidis</name>
    <dbReference type="NCBI Taxonomy" id="5970"/>
    <lineage>
        <taxon>Eukaryota</taxon>
        <taxon>Fungi</taxon>
        <taxon>Dikarya</taxon>
        <taxon>Ascomycota</taxon>
        <taxon>Pezizomycotina</taxon>
        <taxon>Eurotiomycetes</taxon>
        <taxon>Chaetothyriomycetidae</taxon>
        <taxon>Chaetothyriales</taxon>
        <taxon>Herpotrichiellaceae</taxon>
        <taxon>Exophiala</taxon>
    </lineage>
</organism>
<feature type="transmembrane region" description="Helical" evidence="1">
    <location>
        <begin position="20"/>
        <end position="47"/>
    </location>
</feature>
<evidence type="ECO:0000313" key="3">
    <source>
        <dbReference type="Proteomes" id="UP001161757"/>
    </source>
</evidence>
<dbReference type="Proteomes" id="UP001161757">
    <property type="component" value="Unassembled WGS sequence"/>
</dbReference>
<dbReference type="EMBL" id="JAJGCB010000011">
    <property type="protein sequence ID" value="KAJ8990197.1"/>
    <property type="molecule type" value="Genomic_DNA"/>
</dbReference>
<gene>
    <name evidence="2" type="ORF">HRR80_005685</name>
</gene>
<comment type="caution">
    <text evidence="2">The sequence shown here is derived from an EMBL/GenBank/DDBJ whole genome shotgun (WGS) entry which is preliminary data.</text>
</comment>
<evidence type="ECO:0000313" key="2">
    <source>
        <dbReference type="EMBL" id="KAJ8990197.1"/>
    </source>
</evidence>
<reference evidence="2" key="1">
    <citation type="submission" date="2023-01" db="EMBL/GenBank/DDBJ databases">
        <title>Exophiala dermititidis isolated from Cystic Fibrosis Patient.</title>
        <authorList>
            <person name="Kurbessoian T."/>
            <person name="Crocker A."/>
            <person name="Murante D."/>
            <person name="Hogan D.A."/>
            <person name="Stajich J.E."/>
        </authorList>
    </citation>
    <scope>NUCLEOTIDE SEQUENCE</scope>
    <source>
        <strain evidence="2">Ex8</strain>
    </source>
</reference>
<evidence type="ECO:0000256" key="1">
    <source>
        <dbReference type="SAM" id="Phobius"/>
    </source>
</evidence>
<dbReference type="AlphaFoldDB" id="A0AAN6ITN5"/>
<name>A0AAN6ITN5_EXODE</name>
<sequence>MFLRLKDPQSAGSSKSADAIGVIASTLILLWIPMRPCAMILLMLAIVTEVPNAATVISGNAPNSRARVVATTPDAVFPMLSGPARECAGGSMDLRCQVDR</sequence>
<keyword evidence="1" id="KW-1133">Transmembrane helix</keyword>